<gene>
    <name evidence="2" type="ORF">KDA27_02450</name>
</gene>
<organism evidence="2 3">
    <name type="scientific">Eiseniibacteriota bacterium</name>
    <dbReference type="NCBI Taxonomy" id="2212470"/>
    <lineage>
        <taxon>Bacteria</taxon>
        <taxon>Candidatus Eiseniibacteriota</taxon>
    </lineage>
</organism>
<evidence type="ECO:0000313" key="2">
    <source>
        <dbReference type="EMBL" id="MCA9754636.1"/>
    </source>
</evidence>
<accession>A0A956NAA0</accession>
<dbReference type="AlphaFoldDB" id="A0A956NAA0"/>
<proteinExistence type="predicted"/>
<evidence type="ECO:0000256" key="1">
    <source>
        <dbReference type="SAM" id="MobiDB-lite"/>
    </source>
</evidence>
<comment type="caution">
    <text evidence="2">The sequence shown here is derived from an EMBL/GenBank/DDBJ whole genome shotgun (WGS) entry which is preliminary data.</text>
</comment>
<name>A0A956NAA0_UNCEI</name>
<dbReference type="EMBL" id="JAGQHS010000007">
    <property type="protein sequence ID" value="MCA9754636.1"/>
    <property type="molecule type" value="Genomic_DNA"/>
</dbReference>
<reference evidence="2" key="1">
    <citation type="submission" date="2020-04" db="EMBL/GenBank/DDBJ databases">
        <authorList>
            <person name="Zhang T."/>
        </authorList>
    </citation>
    <scope>NUCLEOTIDE SEQUENCE</scope>
    <source>
        <strain evidence="2">HKST-UBA02</strain>
    </source>
</reference>
<sequence>MTAGAPGDETAETDLEADKVALAAERVDSTEVGAPGRTEVTTAGGPATNRAAAEEDDRAEDAAVVVVAVSAVGTSSTA</sequence>
<dbReference type="Proteomes" id="UP000739538">
    <property type="component" value="Unassembled WGS sequence"/>
</dbReference>
<protein>
    <submittedName>
        <fullName evidence="2">Uncharacterized protein</fullName>
    </submittedName>
</protein>
<feature type="region of interest" description="Disordered" evidence="1">
    <location>
        <begin position="24"/>
        <end position="58"/>
    </location>
</feature>
<evidence type="ECO:0000313" key="3">
    <source>
        <dbReference type="Proteomes" id="UP000739538"/>
    </source>
</evidence>
<reference evidence="2" key="2">
    <citation type="journal article" date="2021" name="Microbiome">
        <title>Successional dynamics and alternative stable states in a saline activated sludge microbial community over 9 years.</title>
        <authorList>
            <person name="Wang Y."/>
            <person name="Ye J."/>
            <person name="Ju F."/>
            <person name="Liu L."/>
            <person name="Boyd J.A."/>
            <person name="Deng Y."/>
            <person name="Parks D.H."/>
            <person name="Jiang X."/>
            <person name="Yin X."/>
            <person name="Woodcroft B.J."/>
            <person name="Tyson G.W."/>
            <person name="Hugenholtz P."/>
            <person name="Polz M.F."/>
            <person name="Zhang T."/>
        </authorList>
    </citation>
    <scope>NUCLEOTIDE SEQUENCE</scope>
    <source>
        <strain evidence="2">HKST-UBA02</strain>
    </source>
</reference>